<protein>
    <submittedName>
        <fullName evidence="1">Uncharacterized protein</fullName>
    </submittedName>
</protein>
<dbReference type="EMBL" id="CP018145">
    <property type="protein sequence ID" value="ASJ53115.1"/>
    <property type="molecule type" value="Genomic_DNA"/>
</dbReference>
<dbReference type="KEGG" id="bfm:BP422_05885"/>
<proteinExistence type="predicted"/>
<dbReference type="AlphaFoldDB" id="A0A220MDW2"/>
<name>A0A220MDW2_9BACL</name>
<dbReference type="RefSeq" id="WP_088906961.1">
    <property type="nucleotide sequence ID" value="NZ_CP018145.1"/>
</dbReference>
<accession>A0A220MDW2</accession>
<gene>
    <name evidence="1" type="ORF">BP422_05885</name>
</gene>
<organism evidence="1 2">
    <name type="scientific">Brevibacillus formosus</name>
    <dbReference type="NCBI Taxonomy" id="54913"/>
    <lineage>
        <taxon>Bacteria</taxon>
        <taxon>Bacillati</taxon>
        <taxon>Bacillota</taxon>
        <taxon>Bacilli</taxon>
        <taxon>Bacillales</taxon>
        <taxon>Paenibacillaceae</taxon>
        <taxon>Brevibacillus</taxon>
    </lineage>
</organism>
<sequence>MDIQQHEQLIQLLAEYKNQKASVTFTQWDTDSEEEEEVTQFQAQLLETKLTDNEFEEKDLLLVFTTAEGEEMEILMEIPGDQVDLASYEEGHLRIFGTEAEIVLQK</sequence>
<dbReference type="Proteomes" id="UP000197781">
    <property type="component" value="Chromosome"/>
</dbReference>
<evidence type="ECO:0000313" key="1">
    <source>
        <dbReference type="EMBL" id="ASJ53115.1"/>
    </source>
</evidence>
<reference evidence="1 2" key="1">
    <citation type="submission" date="2016-11" db="EMBL/GenBank/DDBJ databases">
        <authorList>
            <person name="Jaros S."/>
            <person name="Januszkiewicz K."/>
            <person name="Wedrychowicz H."/>
        </authorList>
    </citation>
    <scope>NUCLEOTIDE SEQUENCE [LARGE SCALE GENOMIC DNA]</scope>
    <source>
        <strain evidence="1 2">NF2</strain>
    </source>
</reference>
<evidence type="ECO:0000313" key="2">
    <source>
        <dbReference type="Proteomes" id="UP000197781"/>
    </source>
</evidence>